<dbReference type="PROSITE" id="PS50208">
    <property type="entry name" value="CASPASE_P20"/>
    <property type="match status" value="1"/>
</dbReference>
<evidence type="ECO:0000256" key="1">
    <source>
        <dbReference type="ARBA" id="ARBA00010134"/>
    </source>
</evidence>
<evidence type="ECO:0000313" key="6">
    <source>
        <dbReference type="Proteomes" id="UP001181693"/>
    </source>
</evidence>
<dbReference type="Pfam" id="PF00656">
    <property type="entry name" value="Peptidase_C14"/>
    <property type="match status" value="1"/>
</dbReference>
<name>A0AAV3AYP6_PYXAD</name>
<dbReference type="InterPro" id="IPR015917">
    <property type="entry name" value="Pept_C14A"/>
</dbReference>
<dbReference type="GO" id="GO:0006508">
    <property type="term" value="P:proteolysis"/>
    <property type="evidence" value="ECO:0007669"/>
    <property type="project" value="InterPro"/>
</dbReference>
<accession>A0AAV3AYP6</accession>
<feature type="domain" description="Caspase family p10" evidence="3">
    <location>
        <begin position="158"/>
        <end position="239"/>
    </location>
</feature>
<evidence type="ECO:0000313" key="5">
    <source>
        <dbReference type="EMBL" id="DBA32127.1"/>
    </source>
</evidence>
<dbReference type="PANTHER" id="PTHR22576">
    <property type="entry name" value="MUCOSA ASSOCIATED LYMPHOID TISSUE LYMPHOMA TRANSLOCATION PROTEIN 1/PARACASPASE"/>
    <property type="match status" value="1"/>
</dbReference>
<dbReference type="SMART" id="SM00115">
    <property type="entry name" value="CASc"/>
    <property type="match status" value="1"/>
</dbReference>
<organism evidence="5 6">
    <name type="scientific">Pyxicephalus adspersus</name>
    <name type="common">African bullfrog</name>
    <dbReference type="NCBI Taxonomy" id="30357"/>
    <lineage>
        <taxon>Eukaryota</taxon>
        <taxon>Metazoa</taxon>
        <taxon>Chordata</taxon>
        <taxon>Craniata</taxon>
        <taxon>Vertebrata</taxon>
        <taxon>Euteleostomi</taxon>
        <taxon>Amphibia</taxon>
        <taxon>Batrachia</taxon>
        <taxon>Anura</taxon>
        <taxon>Neobatrachia</taxon>
        <taxon>Ranoidea</taxon>
        <taxon>Pyxicephalidae</taxon>
        <taxon>Pyxicephalinae</taxon>
        <taxon>Pyxicephalus</taxon>
    </lineage>
</organism>
<dbReference type="PROSITE" id="PS50207">
    <property type="entry name" value="CASPASE_P10"/>
    <property type="match status" value="1"/>
</dbReference>
<protein>
    <submittedName>
        <fullName evidence="5">Uncharacterized protein</fullName>
    </submittedName>
</protein>
<comment type="caution">
    <text evidence="5">The sequence shown here is derived from an EMBL/GenBank/DDBJ whole genome shotgun (WGS) entry which is preliminary data.</text>
</comment>
<dbReference type="InterPro" id="IPR002138">
    <property type="entry name" value="Pept_C14_p10"/>
</dbReference>
<dbReference type="EMBL" id="DYDO01000002">
    <property type="protein sequence ID" value="DBA32127.1"/>
    <property type="molecule type" value="Genomic_DNA"/>
</dbReference>
<reference evidence="5" key="1">
    <citation type="thesis" date="2020" institute="ProQuest LLC" country="789 East Eisenhower Parkway, Ann Arbor, MI, USA">
        <title>Comparative Genomics and Chromosome Evolution.</title>
        <authorList>
            <person name="Mudd A.B."/>
        </authorList>
    </citation>
    <scope>NUCLEOTIDE SEQUENCE</scope>
    <source>
        <strain evidence="5">1538</strain>
        <tissue evidence="5">Blood</tissue>
    </source>
</reference>
<dbReference type="SUPFAM" id="SSF52129">
    <property type="entry name" value="Caspase-like"/>
    <property type="match status" value="1"/>
</dbReference>
<evidence type="ECO:0000259" key="3">
    <source>
        <dbReference type="PROSITE" id="PS50207"/>
    </source>
</evidence>
<comment type="similarity">
    <text evidence="1 2">Belongs to the peptidase C14A family.</text>
</comment>
<dbReference type="InterPro" id="IPR052039">
    <property type="entry name" value="Caspase-related_regulators"/>
</dbReference>
<dbReference type="AlphaFoldDB" id="A0AAV3AYP6"/>
<dbReference type="InterPro" id="IPR011600">
    <property type="entry name" value="Pept_C14_caspase"/>
</dbReference>
<dbReference type="FunFam" id="3.40.50.1460:FF:000024">
    <property type="entry name" value="Caspase 21"/>
    <property type="match status" value="1"/>
</dbReference>
<evidence type="ECO:0000256" key="2">
    <source>
        <dbReference type="RuleBase" id="RU003971"/>
    </source>
</evidence>
<proteinExistence type="inferred from homology"/>
<gene>
    <name evidence="5" type="ORF">GDO54_007870</name>
</gene>
<dbReference type="GO" id="GO:0004197">
    <property type="term" value="F:cysteine-type endopeptidase activity"/>
    <property type="evidence" value="ECO:0007669"/>
    <property type="project" value="InterPro"/>
</dbReference>
<sequence length="242" mass="27237">MTKARALIIAISSFYDRPGENGIALDQRNGVKRDTKRLFRVLSKLGFDVCLRTDITAREIRELYQNERRMPQGDCFISILSSHGEEGVIYDLRGDPVYLRDLYDLLSPESCPALAGVPKLFFIQACRGTDLDEGAMVETDAASPQISAFSHIDSLPRDTAVVFASSEGYAAFQNPIGSVFLQTLCDILSGNEKDLELTQLLTRLNFLVAYKFESRGTYGGYKEMPCYITNLTRELYPFRKRT</sequence>
<dbReference type="Proteomes" id="UP001181693">
    <property type="component" value="Unassembled WGS sequence"/>
</dbReference>
<evidence type="ECO:0000259" key="4">
    <source>
        <dbReference type="PROSITE" id="PS50208"/>
    </source>
</evidence>
<feature type="domain" description="Caspase family p20" evidence="4">
    <location>
        <begin position="2"/>
        <end position="130"/>
    </location>
</feature>
<keyword evidence="6" id="KW-1185">Reference proteome</keyword>
<dbReference type="PRINTS" id="PR00376">
    <property type="entry name" value="IL1BCENZYME"/>
</dbReference>
<dbReference type="InterPro" id="IPR029030">
    <property type="entry name" value="Caspase-like_dom_sf"/>
</dbReference>
<dbReference type="Gene3D" id="3.40.50.1460">
    <property type="match status" value="1"/>
</dbReference>
<dbReference type="InterPro" id="IPR001309">
    <property type="entry name" value="Pept_C14_p20"/>
</dbReference>
<dbReference type="PANTHER" id="PTHR22576:SF41">
    <property type="entry name" value="CASPASE 14, APOPTOSIS-RELATED CYSTEINE PEPTIDASE"/>
    <property type="match status" value="1"/>
</dbReference>